<dbReference type="EMBL" id="CM029049">
    <property type="protein sequence ID" value="KAG2571643.1"/>
    <property type="molecule type" value="Genomic_DNA"/>
</dbReference>
<dbReference type="AlphaFoldDB" id="A0A8T0QCU7"/>
<keyword evidence="3" id="KW-1185">Reference proteome</keyword>
<feature type="compositionally biased region" description="Polar residues" evidence="1">
    <location>
        <begin position="50"/>
        <end position="69"/>
    </location>
</feature>
<protein>
    <submittedName>
        <fullName evidence="2">Uncharacterized protein</fullName>
    </submittedName>
</protein>
<name>A0A8T0QCU7_PANVG</name>
<evidence type="ECO:0000256" key="1">
    <source>
        <dbReference type="SAM" id="MobiDB-lite"/>
    </source>
</evidence>
<comment type="caution">
    <text evidence="2">The sequence shown here is derived from an EMBL/GenBank/DDBJ whole genome shotgun (WGS) entry which is preliminary data.</text>
</comment>
<reference evidence="2" key="1">
    <citation type="submission" date="2020-05" db="EMBL/GenBank/DDBJ databases">
        <title>WGS assembly of Panicum virgatum.</title>
        <authorList>
            <person name="Lovell J.T."/>
            <person name="Jenkins J."/>
            <person name="Shu S."/>
            <person name="Juenger T.E."/>
            <person name="Schmutz J."/>
        </authorList>
    </citation>
    <scope>NUCLEOTIDE SEQUENCE</scope>
    <source>
        <strain evidence="2">AP13</strain>
    </source>
</reference>
<organism evidence="2 3">
    <name type="scientific">Panicum virgatum</name>
    <name type="common">Blackwell switchgrass</name>
    <dbReference type="NCBI Taxonomy" id="38727"/>
    <lineage>
        <taxon>Eukaryota</taxon>
        <taxon>Viridiplantae</taxon>
        <taxon>Streptophyta</taxon>
        <taxon>Embryophyta</taxon>
        <taxon>Tracheophyta</taxon>
        <taxon>Spermatophyta</taxon>
        <taxon>Magnoliopsida</taxon>
        <taxon>Liliopsida</taxon>
        <taxon>Poales</taxon>
        <taxon>Poaceae</taxon>
        <taxon>PACMAD clade</taxon>
        <taxon>Panicoideae</taxon>
        <taxon>Panicodae</taxon>
        <taxon>Paniceae</taxon>
        <taxon>Panicinae</taxon>
        <taxon>Panicum</taxon>
        <taxon>Panicum sect. Hiantes</taxon>
    </lineage>
</organism>
<proteinExistence type="predicted"/>
<evidence type="ECO:0000313" key="3">
    <source>
        <dbReference type="Proteomes" id="UP000823388"/>
    </source>
</evidence>
<evidence type="ECO:0000313" key="2">
    <source>
        <dbReference type="EMBL" id="KAG2571643.1"/>
    </source>
</evidence>
<sequence>MPGRPRKERKREPHEKPKKSTRLSKRGTVITCRKCKQVGHNRSTCDRRNNNNTSNTPASFNQAPVTSPNALLPVPASQQSVRSAKKRKAPSTNDASASKNKNKGCTSGVAYSERSASTIQTPGQRFIRTTAQGRVATIPGGTASINLEATVPSSLARAKVSIQVTSGTASAQAKAQEPSMKGPALKTSRRLPQLLLSPKRTHLFNNTQ</sequence>
<dbReference type="Proteomes" id="UP000823388">
    <property type="component" value="Chromosome 7K"/>
</dbReference>
<feature type="compositionally biased region" description="Basic residues" evidence="1">
    <location>
        <begin position="16"/>
        <end position="25"/>
    </location>
</feature>
<gene>
    <name evidence="2" type="ORF">PVAP13_7KG113755</name>
</gene>
<feature type="compositionally biased region" description="Polar residues" evidence="1">
    <location>
        <begin position="90"/>
        <end position="105"/>
    </location>
</feature>
<feature type="region of interest" description="Disordered" evidence="1">
    <location>
        <begin position="1"/>
        <end position="120"/>
    </location>
</feature>
<accession>A0A8T0QCU7</accession>